<sequence>MKIAIAGTGDLARYFYTSLPHHGHTAIALTRSPKSFLDELSIEQRVTDYTVSSLTSHLSDCDAVISTISAQGQDHITAHLALLSACRLSPRCKRFIPSEWTGNIEKYPELEPRYMHETREPIRRAFREQDEVMWTSVLVGWFAEYLLPVGQEGRYFGALTVGWPVDFEKRVFVLYGEGETRVTLTSAWDVVKAVVGLLENGEKKKWEEYTHIEGETVSWRDLLAVLRKRGRGGEWTVVRRGYEDAVRQVEEAKESGEFGKEVETQLQLLGYTSFNCVDAEKAKRQMEVYFPGVRVRGITVVDHLTIIPT</sequence>
<evidence type="ECO:0000256" key="3">
    <source>
        <dbReference type="ARBA" id="ARBA00023002"/>
    </source>
</evidence>
<reference evidence="5 6" key="1">
    <citation type="submission" date="2024-07" db="EMBL/GenBank/DDBJ databases">
        <title>Section-level genome sequencing and comparative genomics of Aspergillus sections Usti and Cavernicolus.</title>
        <authorList>
            <consortium name="Lawrence Berkeley National Laboratory"/>
            <person name="Nybo J.L."/>
            <person name="Vesth T.C."/>
            <person name="Theobald S."/>
            <person name="Frisvad J.C."/>
            <person name="Larsen T.O."/>
            <person name="Kjaerboelling I."/>
            <person name="Rothschild-Mancinelli K."/>
            <person name="Lyhne E.K."/>
            <person name="Kogle M.E."/>
            <person name="Barry K."/>
            <person name="Clum A."/>
            <person name="Na H."/>
            <person name="Ledsgaard L."/>
            <person name="Lin J."/>
            <person name="Lipzen A."/>
            <person name="Kuo A."/>
            <person name="Riley R."/>
            <person name="Mondo S."/>
            <person name="Labutti K."/>
            <person name="Haridas S."/>
            <person name="Pangalinan J."/>
            <person name="Salamov A.A."/>
            <person name="Simmons B.A."/>
            <person name="Magnuson J.K."/>
            <person name="Chen J."/>
            <person name="Drula E."/>
            <person name="Henrissat B."/>
            <person name="Wiebenga A."/>
            <person name="Lubbers R.J."/>
            <person name="Gomes A.C."/>
            <person name="Makela M.R."/>
            <person name="Stajich J."/>
            <person name="Grigoriev I.V."/>
            <person name="Mortensen U.H."/>
            <person name="De Vries R.P."/>
            <person name="Baker S.E."/>
            <person name="Andersen M.R."/>
        </authorList>
    </citation>
    <scope>NUCLEOTIDE SEQUENCE [LARGE SCALE GENOMIC DNA]</scope>
    <source>
        <strain evidence="5 6">CBS 209.92</strain>
    </source>
</reference>
<evidence type="ECO:0000256" key="1">
    <source>
        <dbReference type="ARBA" id="ARBA00005725"/>
    </source>
</evidence>
<keyword evidence="6" id="KW-1185">Reference proteome</keyword>
<dbReference type="PANTHER" id="PTHR47706:SF4">
    <property type="entry name" value="NMRA-LIKE DOMAIN-CONTAINING PROTEIN"/>
    <property type="match status" value="1"/>
</dbReference>
<organism evidence="5 6">
    <name type="scientific">Aspergillus keveii</name>
    <dbReference type="NCBI Taxonomy" id="714993"/>
    <lineage>
        <taxon>Eukaryota</taxon>
        <taxon>Fungi</taxon>
        <taxon>Dikarya</taxon>
        <taxon>Ascomycota</taxon>
        <taxon>Pezizomycotina</taxon>
        <taxon>Eurotiomycetes</taxon>
        <taxon>Eurotiomycetidae</taxon>
        <taxon>Eurotiales</taxon>
        <taxon>Aspergillaceae</taxon>
        <taxon>Aspergillus</taxon>
        <taxon>Aspergillus subgen. Nidulantes</taxon>
    </lineage>
</organism>
<dbReference type="PANTHER" id="PTHR47706">
    <property type="entry name" value="NMRA-LIKE FAMILY PROTEIN"/>
    <property type="match status" value="1"/>
</dbReference>
<comment type="caution">
    <text evidence="5">The sequence shown here is derived from an EMBL/GenBank/DDBJ whole genome shotgun (WGS) entry which is preliminary data.</text>
</comment>
<dbReference type="Pfam" id="PF05368">
    <property type="entry name" value="NmrA"/>
    <property type="match status" value="1"/>
</dbReference>
<evidence type="ECO:0000259" key="4">
    <source>
        <dbReference type="Pfam" id="PF05368"/>
    </source>
</evidence>
<dbReference type="Gene3D" id="3.40.50.720">
    <property type="entry name" value="NAD(P)-binding Rossmann-like Domain"/>
    <property type="match status" value="1"/>
</dbReference>
<keyword evidence="3" id="KW-0560">Oxidoreductase</keyword>
<name>A0ABR4GG14_9EURO</name>
<dbReference type="Gene3D" id="3.90.25.10">
    <property type="entry name" value="UDP-galactose 4-epimerase, domain 1"/>
    <property type="match status" value="1"/>
</dbReference>
<keyword evidence="2" id="KW-0521">NADP</keyword>
<dbReference type="InterPro" id="IPR036291">
    <property type="entry name" value="NAD(P)-bd_dom_sf"/>
</dbReference>
<dbReference type="InterPro" id="IPR051609">
    <property type="entry name" value="NmrA/Isoflavone_reductase-like"/>
</dbReference>
<accession>A0ABR4GG14</accession>
<dbReference type="SUPFAM" id="SSF51735">
    <property type="entry name" value="NAD(P)-binding Rossmann-fold domains"/>
    <property type="match status" value="1"/>
</dbReference>
<evidence type="ECO:0000313" key="5">
    <source>
        <dbReference type="EMBL" id="KAL2797996.1"/>
    </source>
</evidence>
<feature type="domain" description="NmrA-like" evidence="4">
    <location>
        <begin position="5"/>
        <end position="229"/>
    </location>
</feature>
<comment type="similarity">
    <text evidence="1">Belongs to the NmrA-type oxidoreductase family. Isoflavone reductase subfamily.</text>
</comment>
<evidence type="ECO:0000256" key="2">
    <source>
        <dbReference type="ARBA" id="ARBA00022857"/>
    </source>
</evidence>
<dbReference type="Proteomes" id="UP001610563">
    <property type="component" value="Unassembled WGS sequence"/>
</dbReference>
<evidence type="ECO:0000313" key="6">
    <source>
        <dbReference type="Proteomes" id="UP001610563"/>
    </source>
</evidence>
<protein>
    <recommendedName>
        <fullName evidence="4">NmrA-like domain-containing protein</fullName>
    </recommendedName>
</protein>
<dbReference type="EMBL" id="JBFTWV010000016">
    <property type="protein sequence ID" value="KAL2797996.1"/>
    <property type="molecule type" value="Genomic_DNA"/>
</dbReference>
<proteinExistence type="inferred from homology"/>
<gene>
    <name evidence="5" type="ORF">BJX66DRAFT_296922</name>
</gene>
<dbReference type="InterPro" id="IPR008030">
    <property type="entry name" value="NmrA-like"/>
</dbReference>